<keyword evidence="2" id="KW-1185">Reference proteome</keyword>
<gene>
    <name evidence="1" type="ORF">HMP0721_2048</name>
</gene>
<comment type="caution">
    <text evidence="1">The sequence shown here is derived from an EMBL/GenBank/DDBJ whole genome shotgun (WGS) entry which is preliminary data.</text>
</comment>
<accession>E6MJ63</accession>
<organism evidence="1 2">
    <name type="scientific">Pseudoramibacter alactolyticus ATCC 23263</name>
    <dbReference type="NCBI Taxonomy" id="887929"/>
    <lineage>
        <taxon>Bacteria</taxon>
        <taxon>Bacillati</taxon>
        <taxon>Bacillota</taxon>
        <taxon>Clostridia</taxon>
        <taxon>Eubacteriales</taxon>
        <taxon>Eubacteriaceae</taxon>
        <taxon>Pseudoramibacter</taxon>
    </lineage>
</organism>
<proteinExistence type="predicted"/>
<dbReference type="HOGENOM" id="CLU_2619287_0_0_9"/>
<dbReference type="Proteomes" id="UP000004754">
    <property type="component" value="Unassembled WGS sequence"/>
</dbReference>
<protein>
    <submittedName>
        <fullName evidence="1">Uncharacterized protein</fullName>
    </submittedName>
</protein>
<evidence type="ECO:0000313" key="1">
    <source>
        <dbReference type="EMBL" id="EFV00883.1"/>
    </source>
</evidence>
<dbReference type="AlphaFoldDB" id="E6MJ63"/>
<name>E6MJ63_9FIRM</name>
<evidence type="ECO:0000313" key="2">
    <source>
        <dbReference type="Proteomes" id="UP000004754"/>
    </source>
</evidence>
<dbReference type="EMBL" id="AEQN01000026">
    <property type="protein sequence ID" value="EFV00883.1"/>
    <property type="molecule type" value="Genomic_DNA"/>
</dbReference>
<sequence length="78" mass="9021">MRRDKASALANALKIESMYLMDWYSHAEFHQEQDNGNISYFVNEGARAQKSIIICDINMSGSRYRQRDVANIFTSLDN</sequence>
<reference evidence="1 2" key="1">
    <citation type="submission" date="2010-12" db="EMBL/GenBank/DDBJ databases">
        <authorList>
            <person name="Muzny D."/>
            <person name="Qin X."/>
            <person name="Deng J."/>
            <person name="Jiang H."/>
            <person name="Liu Y."/>
            <person name="Qu J."/>
            <person name="Song X.-Z."/>
            <person name="Zhang L."/>
            <person name="Thornton R."/>
            <person name="Coyle M."/>
            <person name="Francisco L."/>
            <person name="Jackson L."/>
            <person name="Javaid M."/>
            <person name="Korchina V."/>
            <person name="Kovar C."/>
            <person name="Mata R."/>
            <person name="Mathew T."/>
            <person name="Ngo R."/>
            <person name="Nguyen L."/>
            <person name="Nguyen N."/>
            <person name="Okwuonu G."/>
            <person name="Ongeri F."/>
            <person name="Pham C."/>
            <person name="Simmons D."/>
            <person name="Wilczek-Boney K."/>
            <person name="Hale W."/>
            <person name="Jakkamsetti A."/>
            <person name="Pham P."/>
            <person name="Ruth R."/>
            <person name="San Lucas F."/>
            <person name="Warren J."/>
            <person name="Zhang J."/>
            <person name="Zhao Z."/>
            <person name="Zhou C."/>
            <person name="Zhu D."/>
            <person name="Lee S."/>
            <person name="Bess C."/>
            <person name="Blankenburg K."/>
            <person name="Forbes L."/>
            <person name="Fu Q."/>
            <person name="Gubbala S."/>
            <person name="Hirani K."/>
            <person name="Jayaseelan J.C."/>
            <person name="Lara F."/>
            <person name="Munidasa M."/>
            <person name="Palculict T."/>
            <person name="Patil S."/>
            <person name="Pu L.-L."/>
            <person name="Saada N."/>
            <person name="Tang L."/>
            <person name="Weissenberger G."/>
            <person name="Zhu Y."/>
            <person name="Hemphill L."/>
            <person name="Shang Y."/>
            <person name="Youmans B."/>
            <person name="Ayvaz T."/>
            <person name="Ross M."/>
            <person name="Santibanez J."/>
            <person name="Aqrawi P."/>
            <person name="Gross S."/>
            <person name="Joshi V."/>
            <person name="Fowler G."/>
            <person name="Nazareth L."/>
            <person name="Reid J."/>
            <person name="Worley K."/>
            <person name="Petrosino J."/>
            <person name="Highlander S."/>
            <person name="Gibbs R."/>
        </authorList>
    </citation>
    <scope>NUCLEOTIDE SEQUENCE [LARGE SCALE GENOMIC DNA]</scope>
    <source>
        <strain evidence="1 2">ATCC 23263</strain>
    </source>
</reference>